<evidence type="ECO:0000313" key="2">
    <source>
        <dbReference type="WBParaSite" id="RSKR_0000976900.1"/>
    </source>
</evidence>
<name>A0AC35UB91_9BILA</name>
<dbReference type="WBParaSite" id="RSKR_0000976900.1">
    <property type="protein sequence ID" value="RSKR_0000976900.1"/>
    <property type="gene ID" value="RSKR_0000976900"/>
</dbReference>
<reference evidence="2" key="1">
    <citation type="submission" date="2016-11" db="UniProtKB">
        <authorList>
            <consortium name="WormBaseParasite"/>
        </authorList>
    </citation>
    <scope>IDENTIFICATION</scope>
    <source>
        <strain evidence="2">KR3021</strain>
    </source>
</reference>
<proteinExistence type="predicted"/>
<organism evidence="1 2">
    <name type="scientific">Rhabditophanes sp. KR3021</name>
    <dbReference type="NCBI Taxonomy" id="114890"/>
    <lineage>
        <taxon>Eukaryota</taxon>
        <taxon>Metazoa</taxon>
        <taxon>Ecdysozoa</taxon>
        <taxon>Nematoda</taxon>
        <taxon>Chromadorea</taxon>
        <taxon>Rhabditida</taxon>
        <taxon>Tylenchina</taxon>
        <taxon>Panagrolaimomorpha</taxon>
        <taxon>Strongyloidoidea</taxon>
        <taxon>Alloionematidae</taxon>
        <taxon>Rhabditophanes</taxon>
    </lineage>
</organism>
<accession>A0AC35UB91</accession>
<dbReference type="Proteomes" id="UP000095286">
    <property type="component" value="Unplaced"/>
</dbReference>
<protein>
    <submittedName>
        <fullName evidence="2">ANK_REP_REGION domain-containing protein</fullName>
    </submittedName>
</protein>
<evidence type="ECO:0000313" key="1">
    <source>
        <dbReference type="Proteomes" id="UP000095286"/>
    </source>
</evidence>
<sequence length="510" mass="58464">MDYDLGLSSQIRDREESKGYGSKMTIPVRYDTLKNGDFLYTNFETTPPSENMRNGILEKLDLESRSATIKNDKFTGLNKILSHQKALDVKQVYSNWVKKTMSHGDFRNLTICLLEKDYAEYSRLEMQIIEKIRNESSKKKARDHVRQKLTRSLFNYSIDESTKANLVMYFSTLTCDYHQSSGSESHEQCYFFNALLKNLTDENRQVLFRLGFEKNLYTPLHYAGMFASPCILTVLLSQGADPNILDCDLKTPLSYALNYQNSTKAKVLFLHGADPHLGLNTENTSSLYKCEKVLVHKKKITDRIVEIENVFNYHCTTYLRHFNVKKLLSKVHIVRGCLFTEKFKENVALTEHMKLTQIREFPLSLPDFAPHLNKKNNSFRIRLLVIIPFNFTNDGVINDIDCFAGTPIRLKRLRAAEGSQAGISDVAVFGSDPILTLPTFEIKHQASLKEISLKPIIRERNNGYIYAFEIPNDVKQVSTLQLHLNNLQEVIADAYALSFMVGVVLMEISC</sequence>